<accession>A0AAV9WXA2</accession>
<keyword evidence="3" id="KW-1185">Reference proteome</keyword>
<dbReference type="InterPro" id="IPR001810">
    <property type="entry name" value="F-box_dom"/>
</dbReference>
<evidence type="ECO:0000259" key="1">
    <source>
        <dbReference type="PROSITE" id="PS50181"/>
    </source>
</evidence>
<dbReference type="SUPFAM" id="SSF52047">
    <property type="entry name" value="RNI-like"/>
    <property type="match status" value="1"/>
</dbReference>
<proteinExistence type="predicted"/>
<name>A0AAV9WXA2_9PEZI</name>
<evidence type="ECO:0000313" key="3">
    <source>
        <dbReference type="Proteomes" id="UP001365542"/>
    </source>
</evidence>
<feature type="domain" description="F-box" evidence="1">
    <location>
        <begin position="1"/>
        <end position="51"/>
    </location>
</feature>
<evidence type="ECO:0000313" key="2">
    <source>
        <dbReference type="EMBL" id="KAK6526571.1"/>
    </source>
</evidence>
<gene>
    <name evidence="2" type="ORF">TWF694_005153</name>
</gene>
<reference evidence="2 3" key="1">
    <citation type="submission" date="2019-10" db="EMBL/GenBank/DDBJ databases">
        <authorList>
            <person name="Palmer J.M."/>
        </authorList>
    </citation>
    <scope>NUCLEOTIDE SEQUENCE [LARGE SCALE GENOMIC DNA]</scope>
    <source>
        <strain evidence="2 3">TWF694</strain>
    </source>
</reference>
<dbReference type="PROSITE" id="PS50181">
    <property type="entry name" value="FBOX"/>
    <property type="match status" value="1"/>
</dbReference>
<dbReference type="AlphaFoldDB" id="A0AAV9WXA2"/>
<organism evidence="2 3">
    <name type="scientific">Orbilia ellipsospora</name>
    <dbReference type="NCBI Taxonomy" id="2528407"/>
    <lineage>
        <taxon>Eukaryota</taxon>
        <taxon>Fungi</taxon>
        <taxon>Dikarya</taxon>
        <taxon>Ascomycota</taxon>
        <taxon>Pezizomycotina</taxon>
        <taxon>Orbiliomycetes</taxon>
        <taxon>Orbiliales</taxon>
        <taxon>Orbiliaceae</taxon>
        <taxon>Orbilia</taxon>
    </lineage>
</organism>
<sequence>MPGLYDLPVELLSQIGENLDDDDDFLALRLASGKLNHVFREMHMSSLYKSRRVFTMKASVENLIKVSKNPTANYRVEHLVISDRPPYPPDLRRFPMRIIPWLEPLTGSNNDPQGLFPKITDYINDEQDLSTSSASAEWTALFAIAFTNLPNIRSIKLESPPLALTRKEYNLFYPGLELGPGKRIPVKLDETAGRYYPERHALSGKTWPRLLSAVYVARLSKIEAISTGYELPGKWFRRPETQYIAFGSLFKNLTHLDLKIGLDWEDCLSFNELPFLNSDWLCKWLSSLGGSLKSLLLCCNMSRYEPRNGQPLLIKKCQLPNLETFGVTDGLLENEDLKLFIWECKGTLRSLVFDGCYLDQEDRWDEIFEYISKECRGLRALQRDGESVLACQQSFG</sequence>
<protein>
    <recommendedName>
        <fullName evidence="1">F-box domain-containing protein</fullName>
    </recommendedName>
</protein>
<dbReference type="EMBL" id="JAVHJO010000016">
    <property type="protein sequence ID" value="KAK6526571.1"/>
    <property type="molecule type" value="Genomic_DNA"/>
</dbReference>
<comment type="caution">
    <text evidence="2">The sequence shown here is derived from an EMBL/GenBank/DDBJ whole genome shotgun (WGS) entry which is preliminary data.</text>
</comment>
<dbReference type="Proteomes" id="UP001365542">
    <property type="component" value="Unassembled WGS sequence"/>
</dbReference>